<name>A0A2T4J5N0_FUSBL</name>
<dbReference type="SUPFAM" id="SSF53955">
    <property type="entry name" value="Lysozyme-like"/>
    <property type="match status" value="1"/>
</dbReference>
<reference evidence="3 4" key="1">
    <citation type="submission" date="2018-03" db="EMBL/GenBank/DDBJ databases">
        <title>Rhodobacter blasticus.</title>
        <authorList>
            <person name="Meyer T.E."/>
            <person name="Miller S."/>
            <person name="Lodha T."/>
            <person name="Gandham S."/>
            <person name="Chintalapati S."/>
            <person name="Chintalapati V.R."/>
        </authorList>
    </citation>
    <scope>NUCLEOTIDE SEQUENCE [LARGE SCALE GENOMIC DNA]</scope>
    <source>
        <strain evidence="3 4">DSM 2131</strain>
    </source>
</reference>
<gene>
    <name evidence="3" type="ORF">C5F44_14810</name>
</gene>
<dbReference type="AlphaFoldDB" id="A0A2T4J5N0"/>
<proteinExistence type="inferred from homology"/>
<dbReference type="Pfam" id="PF01464">
    <property type="entry name" value="SLT"/>
    <property type="match status" value="1"/>
</dbReference>
<evidence type="ECO:0000313" key="4">
    <source>
        <dbReference type="Proteomes" id="UP000241362"/>
    </source>
</evidence>
<keyword evidence="4" id="KW-1185">Reference proteome</keyword>
<evidence type="ECO:0000256" key="1">
    <source>
        <dbReference type="ARBA" id="ARBA00009387"/>
    </source>
</evidence>
<dbReference type="Proteomes" id="UP000241362">
    <property type="component" value="Unassembled WGS sequence"/>
</dbReference>
<dbReference type="InterPro" id="IPR023346">
    <property type="entry name" value="Lysozyme-like_dom_sf"/>
</dbReference>
<dbReference type="Gene3D" id="1.10.530.10">
    <property type="match status" value="1"/>
</dbReference>
<protein>
    <submittedName>
        <fullName evidence="3">Lytic transglycosylase</fullName>
    </submittedName>
</protein>
<evidence type="ECO:0000313" key="3">
    <source>
        <dbReference type="EMBL" id="PTE13216.1"/>
    </source>
</evidence>
<dbReference type="EMBL" id="PZKE01000017">
    <property type="protein sequence ID" value="PTE13216.1"/>
    <property type="molecule type" value="Genomic_DNA"/>
</dbReference>
<dbReference type="CDD" id="cd00254">
    <property type="entry name" value="LT-like"/>
    <property type="match status" value="1"/>
</dbReference>
<evidence type="ECO:0000259" key="2">
    <source>
        <dbReference type="Pfam" id="PF01464"/>
    </source>
</evidence>
<feature type="domain" description="Transglycosylase SLT" evidence="2">
    <location>
        <begin position="48"/>
        <end position="122"/>
    </location>
</feature>
<comment type="caution">
    <text evidence="3">The sequence shown here is derived from an EMBL/GenBank/DDBJ whole genome shotgun (WGS) entry which is preliminary data.</text>
</comment>
<comment type="similarity">
    <text evidence="1">Belongs to the virb1 family.</text>
</comment>
<dbReference type="InterPro" id="IPR008258">
    <property type="entry name" value="Transglycosylase_SLT_dom_1"/>
</dbReference>
<accession>A0A2T4J5N0</accession>
<sequence>MRWDHRPEAMHWTKAAMNAVAEKDDVLAERVPADIATWCPGYAKASLEERRAFWVGVLSAVSKHESGWNPKAAGGGGRYMGLMQISPRTARDQGCEAQSAGALKDGSANLACAVEILADDVGRDGVVAGPGNRGVGRDWMPFRKADKRADMAAWTRVQEWCQAG</sequence>
<organism evidence="3 4">
    <name type="scientific">Fuscovulum blasticum DSM 2131</name>
    <dbReference type="NCBI Taxonomy" id="1188250"/>
    <lineage>
        <taxon>Bacteria</taxon>
        <taxon>Pseudomonadati</taxon>
        <taxon>Pseudomonadota</taxon>
        <taxon>Alphaproteobacteria</taxon>
        <taxon>Rhodobacterales</taxon>
        <taxon>Paracoccaceae</taxon>
        <taxon>Pseudogemmobacter</taxon>
    </lineage>
</organism>